<dbReference type="EMBL" id="JAPNNL010000125">
    <property type="protein sequence ID" value="MDA0636849.1"/>
    <property type="molecule type" value="Genomic_DNA"/>
</dbReference>
<reference evidence="2" key="1">
    <citation type="submission" date="2022-11" db="EMBL/GenBank/DDBJ databases">
        <title>Nonomuraea corallina sp. nov., a new species of the genus Nonomuraea isolated from sea side sediment in Thai sea.</title>
        <authorList>
            <person name="Ngamcharungchit C."/>
            <person name="Matsumoto A."/>
            <person name="Suriyachadkun C."/>
            <person name="Panbangred W."/>
            <person name="Inahashi Y."/>
            <person name="Intra B."/>
        </authorList>
    </citation>
    <scope>NUCLEOTIDE SEQUENCE</scope>
    <source>
        <strain evidence="2">MCN248</strain>
    </source>
</reference>
<organism evidence="2 3">
    <name type="scientific">Nonomuraea corallina</name>
    <dbReference type="NCBI Taxonomy" id="2989783"/>
    <lineage>
        <taxon>Bacteria</taxon>
        <taxon>Bacillati</taxon>
        <taxon>Actinomycetota</taxon>
        <taxon>Actinomycetes</taxon>
        <taxon>Streptosporangiales</taxon>
        <taxon>Streptosporangiaceae</taxon>
        <taxon>Nonomuraea</taxon>
    </lineage>
</organism>
<keyword evidence="3" id="KW-1185">Reference proteome</keyword>
<feature type="transmembrane region" description="Helical" evidence="1">
    <location>
        <begin position="20"/>
        <end position="39"/>
    </location>
</feature>
<protein>
    <submittedName>
        <fullName evidence="2">Uncharacterized protein</fullName>
    </submittedName>
</protein>
<keyword evidence="1" id="KW-0472">Membrane</keyword>
<dbReference type="Proteomes" id="UP001144036">
    <property type="component" value="Unassembled WGS sequence"/>
</dbReference>
<proteinExistence type="predicted"/>
<feature type="transmembrane region" description="Helical" evidence="1">
    <location>
        <begin position="51"/>
        <end position="74"/>
    </location>
</feature>
<dbReference type="RefSeq" id="WP_270157747.1">
    <property type="nucleotide sequence ID" value="NZ_JAPNNL010000125.1"/>
</dbReference>
<evidence type="ECO:0000256" key="1">
    <source>
        <dbReference type="SAM" id="Phobius"/>
    </source>
</evidence>
<evidence type="ECO:0000313" key="3">
    <source>
        <dbReference type="Proteomes" id="UP001144036"/>
    </source>
</evidence>
<keyword evidence="1" id="KW-0812">Transmembrane</keyword>
<keyword evidence="1" id="KW-1133">Transmembrane helix</keyword>
<accession>A0ABT4SI10</accession>
<sequence>MYVTVALLASPEGVAMARGFLYLVAVLAVWTVVAAVRHFSKAVTALFRASLLVVTLTGVGAVAAAVIAQLALILQLS</sequence>
<evidence type="ECO:0000313" key="2">
    <source>
        <dbReference type="EMBL" id="MDA0636849.1"/>
    </source>
</evidence>
<name>A0ABT4SI10_9ACTN</name>
<gene>
    <name evidence="2" type="ORF">OUY22_25860</name>
</gene>
<comment type="caution">
    <text evidence="2">The sequence shown here is derived from an EMBL/GenBank/DDBJ whole genome shotgun (WGS) entry which is preliminary data.</text>
</comment>